<evidence type="ECO:0008006" key="4">
    <source>
        <dbReference type="Google" id="ProtNLM"/>
    </source>
</evidence>
<reference evidence="2 3" key="1">
    <citation type="journal article" date="2024" name="Science">
        <title>Giant polyketide synthase enzymes in the biosynthesis of giant marine polyether toxins.</title>
        <authorList>
            <person name="Fallon T.R."/>
            <person name="Shende V.V."/>
            <person name="Wierzbicki I.H."/>
            <person name="Pendleton A.L."/>
            <person name="Watervoot N.F."/>
            <person name="Auber R.P."/>
            <person name="Gonzalez D.J."/>
            <person name="Wisecaver J.H."/>
            <person name="Moore B.S."/>
        </authorList>
    </citation>
    <scope>NUCLEOTIDE SEQUENCE [LARGE SCALE GENOMIC DNA]</scope>
    <source>
        <strain evidence="2 3">12B1</strain>
    </source>
</reference>
<feature type="region of interest" description="Disordered" evidence="1">
    <location>
        <begin position="119"/>
        <end position="167"/>
    </location>
</feature>
<gene>
    <name evidence="2" type="ORF">AB1Y20_016878</name>
</gene>
<proteinExistence type="predicted"/>
<evidence type="ECO:0000313" key="3">
    <source>
        <dbReference type="Proteomes" id="UP001515480"/>
    </source>
</evidence>
<accession>A0AB34IDM5</accession>
<comment type="caution">
    <text evidence="2">The sequence shown here is derived from an EMBL/GenBank/DDBJ whole genome shotgun (WGS) entry which is preliminary data.</text>
</comment>
<name>A0AB34IDM5_PRYPA</name>
<sequence length="520" mass="55071">MEGDLPPYSSGAPSFAYSAAPATGHPGTCSYPAFTSAHSIPPPIAYVGSSPTGSHSAPPPFGFSPPPHGGPSALGHQQHSGTPCSSAPAPVSARVAPTPVSPMMLMSAVQARAAAAAESQKTSPCQPSAVAPSPTTCAHAAESGGESAWEQGGEPGGEAGEKKEGEEKADYLRALSLKQPFCSAFLLRKRTQESRTWKIKLPQDNSGLWVAAHAPAKTVPLESQMFHDLRQQWPGMPTVDKLPRSAILGFLHIKEVVPLEEVPVSEREPGCNGPYVWIIDRSIPLRQPFPCSGALGMWAPPKELPVPAEVMEHCQSDVVLAMAPVPRKPSAPKPPAAANVATSGGSTAGPSAVSQQQPHAVADDHNGAAKRKRPSDAFTLGGDMAMSVDGTSASPGEPNGVRQPARRVLKVKSLGDRFYREESSLGYVPLRVRSRGYGACVRPVLQPSAWPLHVFDPVLQVRVPTPCRYDWLLSQVANKLQIRASDIVRLVQLPDLAIDDDEDVLLLGERAEIVVHLHVA</sequence>
<dbReference type="SUPFAM" id="SSF88697">
    <property type="entry name" value="PUA domain-like"/>
    <property type="match status" value="1"/>
</dbReference>
<organism evidence="2 3">
    <name type="scientific">Prymnesium parvum</name>
    <name type="common">Toxic golden alga</name>
    <dbReference type="NCBI Taxonomy" id="97485"/>
    <lineage>
        <taxon>Eukaryota</taxon>
        <taxon>Haptista</taxon>
        <taxon>Haptophyta</taxon>
        <taxon>Prymnesiophyceae</taxon>
        <taxon>Prymnesiales</taxon>
        <taxon>Prymnesiaceae</taxon>
        <taxon>Prymnesium</taxon>
    </lineage>
</organism>
<dbReference type="Proteomes" id="UP001515480">
    <property type="component" value="Unassembled WGS sequence"/>
</dbReference>
<evidence type="ECO:0000313" key="2">
    <source>
        <dbReference type="EMBL" id="KAL1495513.1"/>
    </source>
</evidence>
<feature type="region of interest" description="Disordered" evidence="1">
    <location>
        <begin position="45"/>
        <end position="95"/>
    </location>
</feature>
<dbReference type="EMBL" id="JBGBPQ010000032">
    <property type="protein sequence ID" value="KAL1495513.1"/>
    <property type="molecule type" value="Genomic_DNA"/>
</dbReference>
<protein>
    <recommendedName>
        <fullName evidence="4">Ubiquitin-like domain-containing protein</fullName>
    </recommendedName>
</protein>
<feature type="region of interest" description="Disordered" evidence="1">
    <location>
        <begin position="325"/>
        <end position="404"/>
    </location>
</feature>
<evidence type="ECO:0000256" key="1">
    <source>
        <dbReference type="SAM" id="MobiDB-lite"/>
    </source>
</evidence>
<dbReference type="InterPro" id="IPR015947">
    <property type="entry name" value="PUA-like_sf"/>
</dbReference>
<feature type="compositionally biased region" description="Low complexity" evidence="1">
    <location>
        <begin position="83"/>
        <end position="95"/>
    </location>
</feature>
<feature type="compositionally biased region" description="Pro residues" evidence="1">
    <location>
        <begin position="57"/>
        <end position="69"/>
    </location>
</feature>
<feature type="compositionally biased region" description="Pro residues" evidence="1">
    <location>
        <begin position="326"/>
        <end position="335"/>
    </location>
</feature>
<dbReference type="AlphaFoldDB" id="A0AB34IDM5"/>
<feature type="compositionally biased region" description="Polar residues" evidence="1">
    <location>
        <begin position="342"/>
        <end position="358"/>
    </location>
</feature>
<keyword evidence="3" id="KW-1185">Reference proteome</keyword>